<protein>
    <submittedName>
        <fullName evidence="1">Uncharacterized protein</fullName>
    </submittedName>
</protein>
<accession>A0ACC0AX44</accession>
<proteinExistence type="predicted"/>
<comment type="caution">
    <text evidence="1">The sequence shown here is derived from an EMBL/GenBank/DDBJ whole genome shotgun (WGS) entry which is preliminary data.</text>
</comment>
<reference evidence="2" key="1">
    <citation type="journal article" date="2023" name="Nat. Plants">
        <title>Single-cell RNA sequencing provides a high-resolution roadmap for understanding the multicellular compartmentation of specialized metabolism.</title>
        <authorList>
            <person name="Sun S."/>
            <person name="Shen X."/>
            <person name="Li Y."/>
            <person name="Li Y."/>
            <person name="Wang S."/>
            <person name="Li R."/>
            <person name="Zhang H."/>
            <person name="Shen G."/>
            <person name="Guo B."/>
            <person name="Wei J."/>
            <person name="Xu J."/>
            <person name="St-Pierre B."/>
            <person name="Chen S."/>
            <person name="Sun C."/>
        </authorList>
    </citation>
    <scope>NUCLEOTIDE SEQUENCE [LARGE SCALE GENOMIC DNA]</scope>
</reference>
<dbReference type="Proteomes" id="UP001060085">
    <property type="component" value="Linkage Group LG05"/>
</dbReference>
<gene>
    <name evidence="1" type="ORF">M9H77_24355</name>
</gene>
<keyword evidence="2" id="KW-1185">Reference proteome</keyword>
<sequence>MELYFYTFVECYGGWQHVVPSGLYNLLVYTKEKYHVPVIYFFDLLFIYIYIFYSQLNKKKFFILFLFNIGVVEENRTNILLTEGKTNILLTEARHDKLRVDFLQSHLASVRDAIDDGVNVKGFFVWSFFDNFEWQLGYTCRYGIIHVDYKTFQRYPKDSAIWYKNFISEGFVTNTAKKRFREEDKRVELVKKQKY</sequence>
<name>A0ACC0AX44_CATRO</name>
<dbReference type="EMBL" id="CM044705">
    <property type="protein sequence ID" value="KAI5665032.1"/>
    <property type="molecule type" value="Genomic_DNA"/>
</dbReference>
<evidence type="ECO:0000313" key="1">
    <source>
        <dbReference type="EMBL" id="KAI5665032.1"/>
    </source>
</evidence>
<organism evidence="1 2">
    <name type="scientific">Catharanthus roseus</name>
    <name type="common">Madagascar periwinkle</name>
    <name type="synonym">Vinca rosea</name>
    <dbReference type="NCBI Taxonomy" id="4058"/>
    <lineage>
        <taxon>Eukaryota</taxon>
        <taxon>Viridiplantae</taxon>
        <taxon>Streptophyta</taxon>
        <taxon>Embryophyta</taxon>
        <taxon>Tracheophyta</taxon>
        <taxon>Spermatophyta</taxon>
        <taxon>Magnoliopsida</taxon>
        <taxon>eudicotyledons</taxon>
        <taxon>Gunneridae</taxon>
        <taxon>Pentapetalae</taxon>
        <taxon>asterids</taxon>
        <taxon>lamiids</taxon>
        <taxon>Gentianales</taxon>
        <taxon>Apocynaceae</taxon>
        <taxon>Rauvolfioideae</taxon>
        <taxon>Vinceae</taxon>
        <taxon>Catharanthinae</taxon>
        <taxon>Catharanthus</taxon>
    </lineage>
</organism>
<evidence type="ECO:0000313" key="2">
    <source>
        <dbReference type="Proteomes" id="UP001060085"/>
    </source>
</evidence>